<evidence type="ECO:0000313" key="9">
    <source>
        <dbReference type="EMBL" id="BDD08493.1"/>
    </source>
</evidence>
<feature type="transmembrane region" description="Helical" evidence="7">
    <location>
        <begin position="158"/>
        <end position="178"/>
    </location>
</feature>
<keyword evidence="4 7" id="KW-0812">Transmembrane</keyword>
<dbReference type="GO" id="GO:0009267">
    <property type="term" value="P:cellular response to starvation"/>
    <property type="evidence" value="ECO:0007669"/>
    <property type="project" value="InterPro"/>
</dbReference>
<evidence type="ECO:0000256" key="6">
    <source>
        <dbReference type="ARBA" id="ARBA00023136"/>
    </source>
</evidence>
<protein>
    <submittedName>
        <fullName evidence="9">Carbon starvation protein A</fullName>
    </submittedName>
</protein>
<accession>A0AAU9CKG7</accession>
<feature type="transmembrane region" description="Helical" evidence="7">
    <location>
        <begin position="379"/>
        <end position="398"/>
    </location>
</feature>
<feature type="transmembrane region" description="Helical" evidence="7">
    <location>
        <begin position="453"/>
        <end position="477"/>
    </location>
</feature>
<dbReference type="PANTHER" id="PTHR30252">
    <property type="entry name" value="INNER MEMBRANE PEPTIDE TRANSPORTER"/>
    <property type="match status" value="1"/>
</dbReference>
<dbReference type="Proteomes" id="UP001348817">
    <property type="component" value="Chromosome"/>
</dbReference>
<feature type="transmembrane region" description="Helical" evidence="7">
    <location>
        <begin position="253"/>
        <end position="277"/>
    </location>
</feature>
<feature type="domain" description="CstA N-terminal" evidence="8">
    <location>
        <begin position="4"/>
        <end position="365"/>
    </location>
</feature>
<organism evidence="9 10">
    <name type="scientific">Fulvitalea axinellae</name>
    <dbReference type="NCBI Taxonomy" id="1182444"/>
    <lineage>
        <taxon>Bacteria</taxon>
        <taxon>Pseudomonadati</taxon>
        <taxon>Bacteroidota</taxon>
        <taxon>Cytophagia</taxon>
        <taxon>Cytophagales</taxon>
        <taxon>Persicobacteraceae</taxon>
        <taxon>Fulvitalea</taxon>
    </lineage>
</organism>
<feature type="transmembrane region" description="Helical" evidence="7">
    <location>
        <begin position="419"/>
        <end position="441"/>
    </location>
</feature>
<evidence type="ECO:0000256" key="3">
    <source>
        <dbReference type="ARBA" id="ARBA00022475"/>
    </source>
</evidence>
<sequence length="549" mass="58961">MAYIFLGALLLFFAAYKFYGGFLDKTFGIDDSCPTPSHSDYDGVDRVPTKKGVLLGHHFASIAGAGPIVGPIIAGLAFGWLPALLWIVLGTIFIGGVHDYTSLIASVRHKAKSVAEIVRLYMSPFAYRMMLVFIWLALVYILIVFVDLTATSFANKGEVASASGMFVALALIFGYLVFRKGLPSGKLSLIFVPILFGLFALSFVIPADLSALAQATGISPRQWWSIGLLLYCVAASVLPVWVLLQPRDYLSSFLLYAAMIGALVGLFLGGFELSYPAFTDWSTVDHGTLFPILFITIACGACSGFHSIVSSGTTSKQLDKETDARPVGYGAMLIEGALAVIALFTVAMLSPGSEIATKSPLAVYGAGMGRFLNTVGLPVAWGESFGMLTISTFLLTTLDTSTRLARYVFEEFFGLKGGLSKYVAIGATLALPIAFVFMTMQDASGNPIPVWKAIWPVFGATNQLLAALALLVVYVWLRKTGKPSWFVAGPLLFMLTMTLWALTQLVLQSGFTLIGIVSAVLLILAIVMVMEAVRVVFLKAVPEAETVDA</sequence>
<dbReference type="AlphaFoldDB" id="A0AAU9CKG7"/>
<dbReference type="KEGG" id="fax:FUAX_09250"/>
<dbReference type="EMBL" id="AP025314">
    <property type="protein sequence ID" value="BDD08493.1"/>
    <property type="molecule type" value="Genomic_DNA"/>
</dbReference>
<feature type="transmembrane region" description="Helical" evidence="7">
    <location>
        <begin position="83"/>
        <end position="105"/>
    </location>
</feature>
<name>A0AAU9CKG7_9BACT</name>
<dbReference type="RefSeq" id="WP_338393749.1">
    <property type="nucleotide sequence ID" value="NZ_AP025314.1"/>
</dbReference>
<evidence type="ECO:0000259" key="8">
    <source>
        <dbReference type="Pfam" id="PF02554"/>
    </source>
</evidence>
<feature type="transmembrane region" description="Helical" evidence="7">
    <location>
        <begin position="289"/>
        <end position="309"/>
    </location>
</feature>
<keyword evidence="6 7" id="KW-0472">Membrane</keyword>
<feature type="transmembrane region" description="Helical" evidence="7">
    <location>
        <begin position="223"/>
        <end position="244"/>
    </location>
</feature>
<keyword evidence="3" id="KW-1003">Cell membrane</keyword>
<proteinExistence type="inferred from homology"/>
<comment type="similarity">
    <text evidence="2">Belongs to the peptide transporter carbon starvation (CstA) (TC 2.A.114) family.</text>
</comment>
<dbReference type="InterPro" id="IPR003706">
    <property type="entry name" value="CstA_N"/>
</dbReference>
<dbReference type="GO" id="GO:0005886">
    <property type="term" value="C:plasma membrane"/>
    <property type="evidence" value="ECO:0007669"/>
    <property type="project" value="UniProtKB-SubCell"/>
</dbReference>
<keyword evidence="10" id="KW-1185">Reference proteome</keyword>
<evidence type="ECO:0000256" key="5">
    <source>
        <dbReference type="ARBA" id="ARBA00022989"/>
    </source>
</evidence>
<feature type="transmembrane region" description="Helical" evidence="7">
    <location>
        <begin position="125"/>
        <end position="146"/>
    </location>
</feature>
<feature type="transmembrane region" description="Helical" evidence="7">
    <location>
        <begin position="509"/>
        <end position="529"/>
    </location>
</feature>
<comment type="subcellular location">
    <subcellularLocation>
        <location evidence="1">Cell membrane</location>
        <topology evidence="1">Multi-pass membrane protein</topology>
    </subcellularLocation>
</comment>
<dbReference type="Pfam" id="PF02554">
    <property type="entry name" value="CstA"/>
    <property type="match status" value="1"/>
</dbReference>
<feature type="transmembrane region" description="Helical" evidence="7">
    <location>
        <begin position="190"/>
        <end position="211"/>
    </location>
</feature>
<evidence type="ECO:0000256" key="4">
    <source>
        <dbReference type="ARBA" id="ARBA00022692"/>
    </source>
</evidence>
<evidence type="ECO:0000256" key="2">
    <source>
        <dbReference type="ARBA" id="ARBA00007755"/>
    </source>
</evidence>
<feature type="transmembrane region" description="Helical" evidence="7">
    <location>
        <begin position="484"/>
        <end position="503"/>
    </location>
</feature>
<evidence type="ECO:0000256" key="1">
    <source>
        <dbReference type="ARBA" id="ARBA00004651"/>
    </source>
</evidence>
<reference evidence="9 10" key="1">
    <citation type="submission" date="2021-12" db="EMBL/GenBank/DDBJ databases">
        <title>Genome sequencing of bacteria with rrn-lacking chromosome and rrn-plasmid.</title>
        <authorList>
            <person name="Anda M."/>
            <person name="Iwasaki W."/>
        </authorList>
    </citation>
    <scope>NUCLEOTIDE SEQUENCE [LARGE SCALE GENOMIC DNA]</scope>
    <source>
        <strain evidence="9 10">DSM 100852</strain>
    </source>
</reference>
<evidence type="ECO:0000256" key="7">
    <source>
        <dbReference type="SAM" id="Phobius"/>
    </source>
</evidence>
<evidence type="ECO:0000313" key="10">
    <source>
        <dbReference type="Proteomes" id="UP001348817"/>
    </source>
</evidence>
<dbReference type="PANTHER" id="PTHR30252:SF0">
    <property type="entry name" value="PEPTIDE TRANSPORTER CSTA"/>
    <property type="match status" value="1"/>
</dbReference>
<feature type="transmembrane region" description="Helical" evidence="7">
    <location>
        <begin position="329"/>
        <end position="349"/>
    </location>
</feature>
<keyword evidence="5 7" id="KW-1133">Transmembrane helix</keyword>
<gene>
    <name evidence="9" type="primary">cstA</name>
    <name evidence="9" type="ORF">FUAX_09250</name>
</gene>
<dbReference type="InterPro" id="IPR051605">
    <property type="entry name" value="CstA"/>
</dbReference>